<name>A0A2P8EG90_9ACTN</name>
<dbReference type="InterPro" id="IPR023753">
    <property type="entry name" value="FAD/NAD-binding_dom"/>
</dbReference>
<dbReference type="PANTHER" id="PTHR48105">
    <property type="entry name" value="THIOREDOXIN REDUCTASE 1-RELATED-RELATED"/>
    <property type="match status" value="1"/>
</dbReference>
<dbReference type="Gene3D" id="3.50.50.60">
    <property type="entry name" value="FAD/NAD(P)-binding domain"/>
    <property type="match status" value="2"/>
</dbReference>
<dbReference type="InterPro" id="IPR050097">
    <property type="entry name" value="Ferredoxin-NADP_redctase_2"/>
</dbReference>
<evidence type="ECO:0000256" key="2">
    <source>
        <dbReference type="ARBA" id="ARBA00023002"/>
    </source>
</evidence>
<gene>
    <name evidence="5" type="ORF">CLV30_101465</name>
</gene>
<reference evidence="5 6" key="1">
    <citation type="submission" date="2018-03" db="EMBL/GenBank/DDBJ databases">
        <title>Genomic Encyclopedia of Archaeal and Bacterial Type Strains, Phase II (KMG-II): from individual species to whole genera.</title>
        <authorList>
            <person name="Goeker M."/>
        </authorList>
    </citation>
    <scope>NUCLEOTIDE SEQUENCE [LARGE SCALE GENOMIC DNA]</scope>
    <source>
        <strain evidence="5 6">DSM 45211</strain>
    </source>
</reference>
<dbReference type="Proteomes" id="UP000243528">
    <property type="component" value="Unassembled WGS sequence"/>
</dbReference>
<dbReference type="GO" id="GO:0004791">
    <property type="term" value="F:thioredoxin-disulfide reductase (NADPH) activity"/>
    <property type="evidence" value="ECO:0007669"/>
    <property type="project" value="UniProtKB-EC"/>
</dbReference>
<dbReference type="PRINTS" id="PR00469">
    <property type="entry name" value="PNDRDTASEII"/>
</dbReference>
<sequence length="328" mass="33707">MQTSYDVVIVGGGAAGLSAGLTLARARRSVLVIDSGEPRNAPAAGVHNYLGSEGTPPGDLLSAGRDEVTGYGGEILSATVASVHRLHGDGDGDNGVDGGLGVVLDDGRSVLARRLLVTTGLVDELPDVAGVDARWGHDVLHCPYCHGWEVRDEPIGVLASGPFAVHQAMLFRQWSDDVTLFRHTAPPLTDDELEQLGARGITVVEGEVTALEVTDGAISGVRLRSGDVVPRRAVTVQPRFTARAEVLEPLGVKVTDIEMGGHVVGTQVAADPAGATDAPGVWVAGNVADVRLTAIGAAAAGVQTAGAINADLVDEDVRDAVRAAKLPA</sequence>
<organism evidence="5 6">
    <name type="scientific">Haloactinopolyspora alba</name>
    <dbReference type="NCBI Taxonomy" id="648780"/>
    <lineage>
        <taxon>Bacteria</taxon>
        <taxon>Bacillati</taxon>
        <taxon>Actinomycetota</taxon>
        <taxon>Actinomycetes</taxon>
        <taxon>Jiangellales</taxon>
        <taxon>Jiangellaceae</taxon>
        <taxon>Haloactinopolyspora</taxon>
    </lineage>
</organism>
<keyword evidence="2" id="KW-0560">Oxidoreductase</keyword>
<accession>A0A2P8EG90</accession>
<proteinExistence type="predicted"/>
<dbReference type="Pfam" id="PF07992">
    <property type="entry name" value="Pyr_redox_2"/>
    <property type="match status" value="1"/>
</dbReference>
<dbReference type="EMBL" id="PYGE01000001">
    <property type="protein sequence ID" value="PSL08493.1"/>
    <property type="molecule type" value="Genomic_DNA"/>
</dbReference>
<evidence type="ECO:0000313" key="5">
    <source>
        <dbReference type="EMBL" id="PSL08493.1"/>
    </source>
</evidence>
<protein>
    <submittedName>
        <fullName evidence="5">Thioredoxin reductase</fullName>
    </submittedName>
</protein>
<dbReference type="AlphaFoldDB" id="A0A2P8EG90"/>
<evidence type="ECO:0000313" key="6">
    <source>
        <dbReference type="Proteomes" id="UP000243528"/>
    </source>
</evidence>
<comment type="caution">
    <text evidence="5">The sequence shown here is derived from an EMBL/GenBank/DDBJ whole genome shotgun (WGS) entry which is preliminary data.</text>
</comment>
<keyword evidence="6" id="KW-1185">Reference proteome</keyword>
<evidence type="ECO:0000259" key="4">
    <source>
        <dbReference type="Pfam" id="PF07992"/>
    </source>
</evidence>
<evidence type="ECO:0000256" key="3">
    <source>
        <dbReference type="ARBA" id="ARBA00048132"/>
    </source>
</evidence>
<dbReference type="InterPro" id="IPR036188">
    <property type="entry name" value="FAD/NAD-bd_sf"/>
</dbReference>
<keyword evidence="1" id="KW-0285">Flavoprotein</keyword>
<dbReference type="PRINTS" id="PR00368">
    <property type="entry name" value="FADPNR"/>
</dbReference>
<dbReference type="SUPFAM" id="SSF51905">
    <property type="entry name" value="FAD/NAD(P)-binding domain"/>
    <property type="match status" value="1"/>
</dbReference>
<evidence type="ECO:0000256" key="1">
    <source>
        <dbReference type="ARBA" id="ARBA00022630"/>
    </source>
</evidence>
<comment type="catalytic activity">
    <reaction evidence="3">
        <text>[thioredoxin]-dithiol + NADP(+) = [thioredoxin]-disulfide + NADPH + H(+)</text>
        <dbReference type="Rhea" id="RHEA:20345"/>
        <dbReference type="Rhea" id="RHEA-COMP:10698"/>
        <dbReference type="Rhea" id="RHEA-COMP:10700"/>
        <dbReference type="ChEBI" id="CHEBI:15378"/>
        <dbReference type="ChEBI" id="CHEBI:29950"/>
        <dbReference type="ChEBI" id="CHEBI:50058"/>
        <dbReference type="ChEBI" id="CHEBI:57783"/>
        <dbReference type="ChEBI" id="CHEBI:58349"/>
        <dbReference type="EC" id="1.8.1.9"/>
    </reaction>
</comment>
<feature type="domain" description="FAD/NAD(P)-binding" evidence="4">
    <location>
        <begin position="5"/>
        <end position="297"/>
    </location>
</feature>